<dbReference type="AlphaFoldDB" id="A0A090W1N9"/>
<evidence type="ECO:0000256" key="2">
    <source>
        <dbReference type="ARBA" id="ARBA00007653"/>
    </source>
</evidence>
<evidence type="ECO:0000256" key="1">
    <source>
        <dbReference type="ARBA" id="ARBA00001974"/>
    </source>
</evidence>
<keyword evidence="3" id="KW-0285">Flavoprotein</keyword>
<dbReference type="Gene3D" id="1.10.150.570">
    <property type="entry name" value="GidA associated domain, C-terminal subdomain"/>
    <property type="match status" value="1"/>
</dbReference>
<keyword evidence="5" id="KW-0274">FAD</keyword>
<reference evidence="7 8" key="1">
    <citation type="journal article" date="2014" name="Genome Announc.">
        <title>Draft Genome Sequence of Marine Flavobacterium Jejuia pallidilutea Strain 11shimoA1 and Pigmentation Mutants.</title>
        <authorList>
            <person name="Takatani N."/>
            <person name="Nakanishi M."/>
            <person name="Meirelles P."/>
            <person name="Mino S."/>
            <person name="Suda W."/>
            <person name="Oshima K."/>
            <person name="Hattori M."/>
            <person name="Ohkuma M."/>
            <person name="Hosokawa M."/>
            <person name="Miyashita K."/>
            <person name="Thompson F.L."/>
            <person name="Niwa A."/>
            <person name="Sawabe T."/>
            <person name="Sawabe T."/>
        </authorList>
    </citation>
    <scope>NUCLEOTIDE SEQUENCE [LARGE SCALE GENOMIC DNA]</scope>
    <source>
        <strain evidence="8">JCM19302</strain>
    </source>
</reference>
<keyword evidence="4" id="KW-0819">tRNA processing</keyword>
<comment type="cofactor">
    <cofactor evidence="1">
        <name>FAD</name>
        <dbReference type="ChEBI" id="CHEBI:57692"/>
    </cofactor>
</comment>
<evidence type="ECO:0000259" key="6">
    <source>
        <dbReference type="SMART" id="SM01228"/>
    </source>
</evidence>
<evidence type="ECO:0000313" key="7">
    <source>
        <dbReference type="EMBL" id="GAL69394.1"/>
    </source>
</evidence>
<evidence type="ECO:0000256" key="4">
    <source>
        <dbReference type="ARBA" id="ARBA00022694"/>
    </source>
</evidence>
<gene>
    <name evidence="7" type="ORF">JCM19302_4123</name>
</gene>
<feature type="domain" description="tRNA uridine 5-carboxymethylaminomethyl modification enzyme C-terminal subdomain" evidence="6">
    <location>
        <begin position="1"/>
        <end position="36"/>
    </location>
</feature>
<comment type="similarity">
    <text evidence="2">Belongs to the MnmG family.</text>
</comment>
<organism evidence="7 8">
    <name type="scientific">Jejuia pallidilutea</name>
    <dbReference type="NCBI Taxonomy" id="504487"/>
    <lineage>
        <taxon>Bacteria</taxon>
        <taxon>Pseudomonadati</taxon>
        <taxon>Bacteroidota</taxon>
        <taxon>Flavobacteriia</taxon>
        <taxon>Flavobacteriales</taxon>
        <taxon>Flavobacteriaceae</taxon>
        <taxon>Jejuia</taxon>
    </lineage>
</organism>
<dbReference type="SMART" id="SM01228">
    <property type="entry name" value="GIDA_assoc_3"/>
    <property type="match status" value="1"/>
</dbReference>
<dbReference type="EMBL" id="BBNS01000001">
    <property type="protein sequence ID" value="GAL69394.1"/>
    <property type="molecule type" value="Genomic_DNA"/>
</dbReference>
<dbReference type="FunFam" id="1.10.150.570:FF:000001">
    <property type="entry name" value="tRNA uridine 5-carboxymethylaminomethyl modification enzyme MnmG"/>
    <property type="match status" value="1"/>
</dbReference>
<evidence type="ECO:0000256" key="5">
    <source>
        <dbReference type="ARBA" id="ARBA00022827"/>
    </source>
</evidence>
<evidence type="ECO:0000256" key="3">
    <source>
        <dbReference type="ARBA" id="ARBA00022630"/>
    </source>
</evidence>
<sequence length="40" mass="4438">MSFEAREKLKKIQPTTVSQASRISGVSPNDISVLLVYMGR</sequence>
<dbReference type="RefSeq" id="WP_369385132.1">
    <property type="nucleotide sequence ID" value="NZ_BBNS01000001.1"/>
</dbReference>
<dbReference type="InterPro" id="IPR047001">
    <property type="entry name" value="MnmG_C_subdom"/>
</dbReference>
<accession>A0A090W1N9</accession>
<dbReference type="Pfam" id="PF13932">
    <property type="entry name" value="SAM_GIDA_C"/>
    <property type="match status" value="1"/>
</dbReference>
<dbReference type="GO" id="GO:0002098">
    <property type="term" value="P:tRNA wobble uridine modification"/>
    <property type="evidence" value="ECO:0007669"/>
    <property type="project" value="UniProtKB-ARBA"/>
</dbReference>
<comment type="caution">
    <text evidence="7">The sequence shown here is derived from an EMBL/GenBank/DDBJ whole genome shotgun (WGS) entry which is preliminary data.</text>
</comment>
<dbReference type="InterPro" id="IPR026904">
    <property type="entry name" value="MnmG_C"/>
</dbReference>
<dbReference type="InterPro" id="IPR044920">
    <property type="entry name" value="MnmG_C_subdom_sf"/>
</dbReference>
<evidence type="ECO:0000313" key="8">
    <source>
        <dbReference type="Proteomes" id="UP000029646"/>
    </source>
</evidence>
<protein>
    <submittedName>
        <fullName evidence="7">tRNA uridine 5-carboxymethylaminomethyl modification enzyme GidA</fullName>
    </submittedName>
</protein>
<name>A0A090W1N9_9FLAO</name>
<proteinExistence type="inferred from homology"/>
<dbReference type="Proteomes" id="UP000029646">
    <property type="component" value="Unassembled WGS sequence"/>
</dbReference>